<dbReference type="PANTHER" id="PTHR30158">
    <property type="entry name" value="ACRA/E-RELATED COMPONENT OF DRUG EFFLUX TRANSPORTER"/>
    <property type="match status" value="1"/>
</dbReference>
<dbReference type="GO" id="GO:0046677">
    <property type="term" value="P:response to antibiotic"/>
    <property type="evidence" value="ECO:0007669"/>
    <property type="project" value="TreeGrafter"/>
</dbReference>
<dbReference type="GO" id="GO:0022857">
    <property type="term" value="F:transmembrane transporter activity"/>
    <property type="evidence" value="ECO:0007669"/>
    <property type="project" value="InterPro"/>
</dbReference>
<dbReference type="Gene3D" id="2.40.30.170">
    <property type="match status" value="1"/>
</dbReference>
<organism evidence="8 9">
    <name type="scientific">Paludisphaera borealis</name>
    <dbReference type="NCBI Taxonomy" id="1387353"/>
    <lineage>
        <taxon>Bacteria</taxon>
        <taxon>Pseudomonadati</taxon>
        <taxon>Planctomycetota</taxon>
        <taxon>Planctomycetia</taxon>
        <taxon>Isosphaerales</taxon>
        <taxon>Isosphaeraceae</taxon>
        <taxon>Paludisphaera</taxon>
    </lineage>
</organism>
<feature type="domain" description="Multidrug resistance protein MdtA-like C-terminal permuted SH3" evidence="7">
    <location>
        <begin position="361"/>
        <end position="422"/>
    </location>
</feature>
<dbReference type="InterPro" id="IPR058627">
    <property type="entry name" value="MdtA-like_C"/>
</dbReference>
<feature type="domain" description="Multidrug resistance protein MdtA-like barrel-sandwich hybrid" evidence="5">
    <location>
        <begin position="74"/>
        <end position="258"/>
    </location>
</feature>
<evidence type="ECO:0000256" key="3">
    <source>
        <dbReference type="SAM" id="Coils"/>
    </source>
</evidence>
<name>A0A1U7CND2_9BACT</name>
<accession>A0A1U7CND2</accession>
<evidence type="ECO:0000259" key="6">
    <source>
        <dbReference type="Pfam" id="PF25944"/>
    </source>
</evidence>
<feature type="region of interest" description="Disordered" evidence="4">
    <location>
        <begin position="458"/>
        <end position="499"/>
    </location>
</feature>
<keyword evidence="3" id="KW-0175">Coiled coil</keyword>
<proteinExistence type="inferred from homology"/>
<feature type="domain" description="Multidrug resistance protein MdtA-like beta-barrel" evidence="6">
    <location>
        <begin position="273"/>
        <end position="357"/>
    </location>
</feature>
<dbReference type="Gene3D" id="2.40.50.100">
    <property type="match status" value="2"/>
</dbReference>
<keyword evidence="9" id="KW-1185">Reference proteome</keyword>
<dbReference type="SUPFAM" id="SSF111369">
    <property type="entry name" value="HlyD-like secretion proteins"/>
    <property type="match status" value="2"/>
</dbReference>
<evidence type="ECO:0000259" key="5">
    <source>
        <dbReference type="Pfam" id="PF25917"/>
    </source>
</evidence>
<dbReference type="NCBIfam" id="TIGR01730">
    <property type="entry name" value="RND_mfp"/>
    <property type="match status" value="1"/>
</dbReference>
<dbReference type="AlphaFoldDB" id="A0A1U7CND2"/>
<evidence type="ECO:0000256" key="4">
    <source>
        <dbReference type="SAM" id="MobiDB-lite"/>
    </source>
</evidence>
<gene>
    <name evidence="8" type="primary">mdtE</name>
    <name evidence="8" type="ORF">BSF38_01861</name>
</gene>
<dbReference type="Pfam" id="PF25967">
    <property type="entry name" value="RND-MFP_C"/>
    <property type="match status" value="1"/>
</dbReference>
<dbReference type="KEGG" id="pbor:BSF38_01861"/>
<dbReference type="Gene3D" id="2.40.420.20">
    <property type="match status" value="1"/>
</dbReference>
<evidence type="ECO:0000256" key="1">
    <source>
        <dbReference type="ARBA" id="ARBA00004196"/>
    </source>
</evidence>
<reference evidence="9" key="1">
    <citation type="submission" date="2016-12" db="EMBL/GenBank/DDBJ databases">
        <title>Comparative genomics of four Isosphaeraceae planctomycetes: a common pool of plasmids and glycoside hydrolase genes.</title>
        <authorList>
            <person name="Ivanova A."/>
        </authorList>
    </citation>
    <scope>NUCLEOTIDE SEQUENCE [LARGE SCALE GENOMIC DNA]</scope>
    <source>
        <strain evidence="9">PX4</strain>
    </source>
</reference>
<dbReference type="InterPro" id="IPR006143">
    <property type="entry name" value="RND_pump_MFP"/>
</dbReference>
<dbReference type="InterPro" id="IPR058626">
    <property type="entry name" value="MdtA-like_b-barrel"/>
</dbReference>
<comment type="subcellular location">
    <subcellularLocation>
        <location evidence="1">Cell envelope</location>
    </subcellularLocation>
</comment>
<feature type="coiled-coil region" evidence="3">
    <location>
        <begin position="115"/>
        <end position="196"/>
    </location>
</feature>
<protein>
    <submittedName>
        <fullName evidence="8">Multidrug resistance protein MdtE</fullName>
    </submittedName>
</protein>
<evidence type="ECO:0000313" key="9">
    <source>
        <dbReference type="Proteomes" id="UP000186309"/>
    </source>
</evidence>
<comment type="similarity">
    <text evidence="2">Belongs to the membrane fusion protein (MFP) (TC 8.A.1) family.</text>
</comment>
<dbReference type="Gene3D" id="1.10.287.470">
    <property type="entry name" value="Helix hairpin bin"/>
    <property type="match status" value="1"/>
</dbReference>
<sequence>MRGLDNMRTYFGLSTMNGRFAAGLVAVLAGASFSGCQKPPAPAAPPPPRVGVVDSRKMDVPVLATPNGTTRAAEVVTLRARVRGFLTERHFEEGATVKKGQLLLVIEEEPYKIALDSARAKQEESEAAVRKAEQSKAREVAASKVALDMAQLNLKQIEEQRSRKLLARNAGSQEELDRAEADRKQFEAQVQADRANHDQAVADYDVAILAAKAQLQAAKAGVRDAELNLGYCRMTSPIDGRIGEARVKVGNLVGPGQEGGSYTELGTIQQLDPITVDIQVSSRYLDKASRLVQQGLPAKLTRPGVEGEEVHPYIGECYFIDNYIDETTSTFLSKARIPNPHGTLLPGEYVKLEMKVDDLKDAIVVPASAVMETEAGPVVYIVDKDGKVAVQRVEAGLTMYQGLRVLTKGLDAGVPVIVEGLQMIRPGMPVKAEPAVLARPVEKEAVAILGDEKPIVGAATDEASKEVAPKRHEPSSEPAPGWPRSTAKKPAEGAESQPK</sequence>
<evidence type="ECO:0000313" key="8">
    <source>
        <dbReference type="EMBL" id="APW60393.1"/>
    </source>
</evidence>
<dbReference type="EMBL" id="CP019082">
    <property type="protein sequence ID" value="APW60393.1"/>
    <property type="molecule type" value="Genomic_DNA"/>
</dbReference>
<dbReference type="Pfam" id="PF25917">
    <property type="entry name" value="BSH_RND"/>
    <property type="match status" value="1"/>
</dbReference>
<dbReference type="GO" id="GO:0005886">
    <property type="term" value="C:plasma membrane"/>
    <property type="evidence" value="ECO:0007669"/>
    <property type="project" value="TreeGrafter"/>
</dbReference>
<evidence type="ECO:0000256" key="2">
    <source>
        <dbReference type="ARBA" id="ARBA00009477"/>
    </source>
</evidence>
<evidence type="ECO:0000259" key="7">
    <source>
        <dbReference type="Pfam" id="PF25967"/>
    </source>
</evidence>
<dbReference type="Proteomes" id="UP000186309">
    <property type="component" value="Chromosome"/>
</dbReference>
<feature type="compositionally biased region" description="Basic and acidic residues" evidence="4">
    <location>
        <begin position="462"/>
        <end position="475"/>
    </location>
</feature>
<dbReference type="InterPro" id="IPR058625">
    <property type="entry name" value="MdtA-like_BSH"/>
</dbReference>
<dbReference type="STRING" id="1387353.BSF38_01861"/>
<dbReference type="Pfam" id="PF25944">
    <property type="entry name" value="Beta-barrel_RND"/>
    <property type="match status" value="1"/>
</dbReference>